<proteinExistence type="predicted"/>
<sequence>MLLSLNFIVFPIYVEALGMVALLCEACLALPQLLRNFRRRSTEGMSIKMVLMWLMGDVGKTLYFVIKRNPAQFWICSSIQITIDILILGQVYFYGKRQRIPTDTDTDLSSSPVKKRKPSL</sequence>
<organism evidence="1 2">
    <name type="scientific">Panagrolaimus sp. PS1159</name>
    <dbReference type="NCBI Taxonomy" id="55785"/>
    <lineage>
        <taxon>Eukaryota</taxon>
        <taxon>Metazoa</taxon>
        <taxon>Ecdysozoa</taxon>
        <taxon>Nematoda</taxon>
        <taxon>Chromadorea</taxon>
        <taxon>Rhabditida</taxon>
        <taxon>Tylenchina</taxon>
        <taxon>Panagrolaimomorpha</taxon>
        <taxon>Panagrolaimoidea</taxon>
        <taxon>Panagrolaimidae</taxon>
        <taxon>Panagrolaimus</taxon>
    </lineage>
</organism>
<protein>
    <submittedName>
        <fullName evidence="2">PQ-loop repeat-containing protein 1</fullName>
    </submittedName>
</protein>
<accession>A0AC35FWU9</accession>
<evidence type="ECO:0000313" key="2">
    <source>
        <dbReference type="WBParaSite" id="PS1159_v2.g21703.t1"/>
    </source>
</evidence>
<evidence type="ECO:0000313" key="1">
    <source>
        <dbReference type="Proteomes" id="UP000887580"/>
    </source>
</evidence>
<name>A0AC35FWU9_9BILA</name>
<dbReference type="Proteomes" id="UP000887580">
    <property type="component" value="Unplaced"/>
</dbReference>
<reference evidence="2" key="1">
    <citation type="submission" date="2022-11" db="UniProtKB">
        <authorList>
            <consortium name="WormBaseParasite"/>
        </authorList>
    </citation>
    <scope>IDENTIFICATION</scope>
</reference>
<dbReference type="WBParaSite" id="PS1159_v2.g21703.t1">
    <property type="protein sequence ID" value="PS1159_v2.g21703.t1"/>
    <property type="gene ID" value="PS1159_v2.g21703"/>
</dbReference>